<dbReference type="Gene3D" id="1.10.630.10">
    <property type="entry name" value="Cytochrome P450"/>
    <property type="match status" value="1"/>
</dbReference>
<organism evidence="6 7">
    <name type="scientific">Paspalum notatum var. saurae</name>
    <dbReference type="NCBI Taxonomy" id="547442"/>
    <lineage>
        <taxon>Eukaryota</taxon>
        <taxon>Viridiplantae</taxon>
        <taxon>Streptophyta</taxon>
        <taxon>Embryophyta</taxon>
        <taxon>Tracheophyta</taxon>
        <taxon>Spermatophyta</taxon>
        <taxon>Magnoliopsida</taxon>
        <taxon>Liliopsida</taxon>
        <taxon>Poales</taxon>
        <taxon>Poaceae</taxon>
        <taxon>PACMAD clade</taxon>
        <taxon>Panicoideae</taxon>
        <taxon>Andropogonodae</taxon>
        <taxon>Paspaleae</taxon>
        <taxon>Paspalinae</taxon>
        <taxon>Paspalum</taxon>
    </lineage>
</organism>
<dbReference type="InterPro" id="IPR001128">
    <property type="entry name" value="Cyt_P450"/>
</dbReference>
<dbReference type="PRINTS" id="PR00463">
    <property type="entry name" value="EP450I"/>
</dbReference>
<dbReference type="Proteomes" id="UP001341281">
    <property type="component" value="Chromosome 03"/>
</dbReference>
<proteinExistence type="inferred from homology"/>
<dbReference type="GO" id="GO:0004497">
    <property type="term" value="F:monooxygenase activity"/>
    <property type="evidence" value="ECO:0007669"/>
    <property type="project" value="UniProtKB-KW"/>
</dbReference>
<keyword evidence="2 3" id="KW-0408">Iron</keyword>
<keyword evidence="5" id="KW-0472">Membrane</keyword>
<comment type="similarity">
    <text evidence="4">Belongs to the cytochrome P450 family.</text>
</comment>
<keyword evidence="5" id="KW-1133">Transmembrane helix</keyword>
<dbReference type="PANTHER" id="PTHR24286:SF259">
    <property type="entry name" value="CYTOCHROME P450"/>
    <property type="match status" value="1"/>
</dbReference>
<dbReference type="PROSITE" id="PS00086">
    <property type="entry name" value="CYTOCHROME_P450"/>
    <property type="match status" value="1"/>
</dbReference>
<accession>A0AAQ3SXL9</accession>
<keyword evidence="1 3" id="KW-0479">Metal-binding</keyword>
<name>A0AAQ3SXL9_PASNO</name>
<keyword evidence="7" id="KW-1185">Reference proteome</keyword>
<dbReference type="PANTHER" id="PTHR24286">
    <property type="entry name" value="CYTOCHROME P450 26"/>
    <property type="match status" value="1"/>
</dbReference>
<evidence type="ECO:0000256" key="2">
    <source>
        <dbReference type="ARBA" id="ARBA00023004"/>
    </source>
</evidence>
<evidence type="ECO:0000256" key="3">
    <source>
        <dbReference type="PIRSR" id="PIRSR602401-1"/>
    </source>
</evidence>
<evidence type="ECO:0000256" key="4">
    <source>
        <dbReference type="RuleBase" id="RU000461"/>
    </source>
</evidence>
<dbReference type="AlphaFoldDB" id="A0AAQ3SXL9"/>
<evidence type="ECO:0008006" key="8">
    <source>
        <dbReference type="Google" id="ProtNLM"/>
    </source>
</evidence>
<reference evidence="6 7" key="1">
    <citation type="submission" date="2024-02" db="EMBL/GenBank/DDBJ databases">
        <title>High-quality chromosome-scale genome assembly of Pensacola bahiagrass (Paspalum notatum Flugge var. saurae).</title>
        <authorList>
            <person name="Vega J.M."/>
            <person name="Podio M."/>
            <person name="Orjuela J."/>
            <person name="Siena L.A."/>
            <person name="Pessino S.C."/>
            <person name="Combes M.C."/>
            <person name="Mariac C."/>
            <person name="Albertini E."/>
            <person name="Pupilli F."/>
            <person name="Ortiz J.P.A."/>
            <person name="Leblanc O."/>
        </authorList>
    </citation>
    <scope>NUCLEOTIDE SEQUENCE [LARGE SCALE GENOMIC DNA]</scope>
    <source>
        <strain evidence="6">R1</strain>
        <tissue evidence="6">Leaf</tissue>
    </source>
</reference>
<dbReference type="GO" id="GO:0016132">
    <property type="term" value="P:brassinosteroid biosynthetic process"/>
    <property type="evidence" value="ECO:0007669"/>
    <property type="project" value="TreeGrafter"/>
</dbReference>
<keyword evidence="5" id="KW-0812">Transmembrane</keyword>
<evidence type="ECO:0000256" key="1">
    <source>
        <dbReference type="ARBA" id="ARBA00022723"/>
    </source>
</evidence>
<dbReference type="PRINTS" id="PR00385">
    <property type="entry name" value="P450"/>
</dbReference>
<dbReference type="Pfam" id="PF00067">
    <property type="entry name" value="p450"/>
    <property type="match status" value="1"/>
</dbReference>
<evidence type="ECO:0000256" key="5">
    <source>
        <dbReference type="SAM" id="Phobius"/>
    </source>
</evidence>
<keyword evidence="4" id="KW-0560">Oxidoreductase</keyword>
<evidence type="ECO:0000313" key="7">
    <source>
        <dbReference type="Proteomes" id="UP001341281"/>
    </source>
</evidence>
<dbReference type="GO" id="GO:0016705">
    <property type="term" value="F:oxidoreductase activity, acting on paired donors, with incorporation or reduction of molecular oxygen"/>
    <property type="evidence" value="ECO:0007669"/>
    <property type="project" value="InterPro"/>
</dbReference>
<dbReference type="InterPro" id="IPR002401">
    <property type="entry name" value="Cyt_P450_E_grp-I"/>
</dbReference>
<sequence>MELKVRLDDVALFYCAFALVLGSFLHLIYRWRNPACNGSLPPGSMGLPIVGETLQLLKPSPSLDIPDFYSLRYGHLFKTSLMVKPVVVSMDMDFNRFVFRQNDKLFQFWYPETMMKIFGKKTLSKGHGLIHKYIRSILSPLYAPKNLEEAFLSEIEGIIADSLRTWATKPSIDVKQALTDILFSITVKKVLGFEPESARSKELRKNFDLFLQGLISFPIYVPGTKFYRSIQGRKYVQNVLKDLLKLRMSEPEKRHGDFLDIVVEELQSKEALVDENFMVDLVAGIIFAGIALTPTTLTIGLKFLTENPNVVEQLTEEHDAVLKTQEEMNSRITWGQCKSMKFTNQVINEIARISSHGPGIFRKTLKDVQVNVHLNPSIFKDPLAFNPWRWQEAHGNSLMKSFIPFGDGARHCIGAEFTRLQMAMFLHTLMTKY</sequence>
<dbReference type="GO" id="GO:0010268">
    <property type="term" value="P:brassinosteroid homeostasis"/>
    <property type="evidence" value="ECO:0007669"/>
    <property type="project" value="TreeGrafter"/>
</dbReference>
<dbReference type="GO" id="GO:0016125">
    <property type="term" value="P:sterol metabolic process"/>
    <property type="evidence" value="ECO:0007669"/>
    <property type="project" value="TreeGrafter"/>
</dbReference>
<dbReference type="InterPro" id="IPR017972">
    <property type="entry name" value="Cyt_P450_CS"/>
</dbReference>
<protein>
    <recommendedName>
        <fullName evidence="8">Cytochrome P450</fullName>
    </recommendedName>
</protein>
<comment type="cofactor">
    <cofactor evidence="3">
        <name>heme</name>
        <dbReference type="ChEBI" id="CHEBI:30413"/>
    </cofactor>
</comment>
<gene>
    <name evidence="6" type="ORF">U9M48_012320</name>
</gene>
<dbReference type="SUPFAM" id="SSF48264">
    <property type="entry name" value="Cytochrome P450"/>
    <property type="match status" value="1"/>
</dbReference>
<dbReference type="InterPro" id="IPR036396">
    <property type="entry name" value="Cyt_P450_sf"/>
</dbReference>
<evidence type="ECO:0000313" key="6">
    <source>
        <dbReference type="EMBL" id="WVZ62585.1"/>
    </source>
</evidence>
<keyword evidence="4" id="KW-0503">Monooxygenase</keyword>
<dbReference type="GO" id="GO:0020037">
    <property type="term" value="F:heme binding"/>
    <property type="evidence" value="ECO:0007669"/>
    <property type="project" value="InterPro"/>
</dbReference>
<feature type="non-terminal residue" evidence="6">
    <location>
        <position position="433"/>
    </location>
</feature>
<keyword evidence="3 4" id="KW-0349">Heme</keyword>
<feature type="binding site" description="axial binding residue" evidence="3">
    <location>
        <position position="412"/>
    </location>
    <ligand>
        <name>heme</name>
        <dbReference type="ChEBI" id="CHEBI:30413"/>
    </ligand>
    <ligandPart>
        <name>Fe</name>
        <dbReference type="ChEBI" id="CHEBI:18248"/>
    </ligandPart>
</feature>
<dbReference type="GO" id="GO:0005506">
    <property type="term" value="F:iron ion binding"/>
    <property type="evidence" value="ECO:0007669"/>
    <property type="project" value="InterPro"/>
</dbReference>
<dbReference type="EMBL" id="CP144747">
    <property type="protein sequence ID" value="WVZ62585.1"/>
    <property type="molecule type" value="Genomic_DNA"/>
</dbReference>
<feature type="transmembrane region" description="Helical" evidence="5">
    <location>
        <begin position="12"/>
        <end position="31"/>
    </location>
</feature>